<dbReference type="RefSeq" id="WP_309860740.1">
    <property type="nucleotide sequence ID" value="NZ_JAVDQG010000001.1"/>
</dbReference>
<keyword evidence="1" id="KW-0472">Membrane</keyword>
<proteinExistence type="predicted"/>
<keyword evidence="1" id="KW-1133">Transmembrane helix</keyword>
<feature type="transmembrane region" description="Helical" evidence="1">
    <location>
        <begin position="6"/>
        <end position="24"/>
    </location>
</feature>
<dbReference type="EMBL" id="JAVDQG010000001">
    <property type="protein sequence ID" value="MDR6224036.1"/>
    <property type="molecule type" value="Genomic_DNA"/>
</dbReference>
<comment type="caution">
    <text evidence="2">The sequence shown here is derived from an EMBL/GenBank/DDBJ whole genome shotgun (WGS) entry which is preliminary data.</text>
</comment>
<gene>
    <name evidence="2" type="ORF">JOE21_000024</name>
</gene>
<reference evidence="2 3" key="1">
    <citation type="submission" date="2023-07" db="EMBL/GenBank/DDBJ databases">
        <title>Genomic Encyclopedia of Type Strains, Phase IV (KMG-IV): sequencing the most valuable type-strain genomes for metagenomic binning, comparative biology and taxonomic classification.</title>
        <authorList>
            <person name="Goeker M."/>
        </authorList>
    </citation>
    <scope>NUCLEOTIDE SEQUENCE [LARGE SCALE GENOMIC DNA]</scope>
    <source>
        <strain evidence="2 3">DSM 45903</strain>
    </source>
</reference>
<protein>
    <submittedName>
        <fullName evidence="2">Accessory gene regulator protein AgrB</fullName>
    </submittedName>
</protein>
<evidence type="ECO:0000313" key="3">
    <source>
        <dbReference type="Proteomes" id="UP001185012"/>
    </source>
</evidence>
<dbReference type="Proteomes" id="UP001185012">
    <property type="component" value="Unassembled WGS sequence"/>
</dbReference>
<accession>A0ABU1IGY2</accession>
<sequence length="43" mass="5203">MDEMLYLVALVVGIIGGLALWRYAKTERRELIRMIRNRRNKKR</sequence>
<keyword evidence="3" id="KW-1185">Reference proteome</keyword>
<evidence type="ECO:0000256" key="1">
    <source>
        <dbReference type="SAM" id="Phobius"/>
    </source>
</evidence>
<keyword evidence="1" id="KW-0812">Transmembrane</keyword>
<organism evidence="2 3">
    <name type="scientific">Desmospora profundinema</name>
    <dbReference type="NCBI Taxonomy" id="1571184"/>
    <lineage>
        <taxon>Bacteria</taxon>
        <taxon>Bacillati</taxon>
        <taxon>Bacillota</taxon>
        <taxon>Bacilli</taxon>
        <taxon>Bacillales</taxon>
        <taxon>Thermoactinomycetaceae</taxon>
        <taxon>Desmospora</taxon>
    </lineage>
</organism>
<name>A0ABU1IGY2_9BACL</name>
<evidence type="ECO:0000313" key="2">
    <source>
        <dbReference type="EMBL" id="MDR6224036.1"/>
    </source>
</evidence>